<keyword evidence="9" id="KW-1185">Reference proteome</keyword>
<gene>
    <name evidence="8" type="ORF">F1721_21935</name>
</gene>
<evidence type="ECO:0000256" key="3">
    <source>
        <dbReference type="ARBA" id="ARBA00023125"/>
    </source>
</evidence>
<dbReference type="CDD" id="cd15831">
    <property type="entry name" value="BTAD"/>
    <property type="match status" value="1"/>
</dbReference>
<dbReference type="Gene3D" id="3.40.50.300">
    <property type="entry name" value="P-loop containing nucleotide triphosphate hydrolases"/>
    <property type="match status" value="1"/>
</dbReference>
<dbReference type="EMBL" id="VWPH01000010">
    <property type="protein sequence ID" value="KAA5830708.1"/>
    <property type="molecule type" value="Genomic_DNA"/>
</dbReference>
<dbReference type="GO" id="GO:0000160">
    <property type="term" value="P:phosphorelay signal transduction system"/>
    <property type="evidence" value="ECO:0007669"/>
    <property type="project" value="InterPro"/>
</dbReference>
<dbReference type="Pfam" id="PF00486">
    <property type="entry name" value="Trans_reg_C"/>
    <property type="match status" value="1"/>
</dbReference>
<dbReference type="InterPro" id="IPR041664">
    <property type="entry name" value="AAA_16"/>
</dbReference>
<proteinExistence type="inferred from homology"/>
<dbReference type="Pfam" id="PF13191">
    <property type="entry name" value="AAA_16"/>
    <property type="match status" value="1"/>
</dbReference>
<evidence type="ECO:0000256" key="5">
    <source>
        <dbReference type="PROSITE-ProRule" id="PRU01091"/>
    </source>
</evidence>
<dbReference type="GO" id="GO:0006355">
    <property type="term" value="P:regulation of DNA-templated transcription"/>
    <property type="evidence" value="ECO:0007669"/>
    <property type="project" value="InterPro"/>
</dbReference>
<evidence type="ECO:0000313" key="9">
    <source>
        <dbReference type="Proteomes" id="UP000323946"/>
    </source>
</evidence>
<keyword evidence="3 5" id="KW-0238">DNA-binding</keyword>
<comment type="caution">
    <text evidence="8">The sequence shown here is derived from an EMBL/GenBank/DDBJ whole genome shotgun (WGS) entry which is preliminary data.</text>
</comment>
<sequence length="1074" mass="114306">MWFGVLGPVVAEDGGRAVDLRGPRHRAVLARLLVARGRVVPVGMLVDDLWDDPPAGAVGAVQSFVATLRRALEPDRPPRTPARLLVTESPGYALRADAVDAWRFEDAVAESGELLASGRAEAALARVEAALSAWRGPAYSEFAEQHWARAEVTRLDELRLLAVERRAEAALALGRAPDVAADMRAHVSEHPWREHAWHLLAVALYQAGRQRDALEALRTARTALVTELGVDPGPELRKLETDILAQAPQLSTALPAAPVLEPAPVVVEQRLVGRARELGQLTSAASEAVERRGLRLALVAGEPGAGKTALVEALLREPTVAGWTTAWGRNPEHEGAPATWPWIQLLDGLAASSQVPAPELFAGADDAVAARFHARRSVVSYIAAVAAERPVLLVLDDLHRADEETLAQLTALITEPVDQPVLVVGTYRSTELSPGLAEVLGRSAGSEPARIYLGGLSRQAVGELARATAQRSVPAEVARVIHDRSGGNPFFARELARLFDTDGDAALHAVPAGVRDVVRHRLNALPGTARAVLRQAAVIGDEVDIDLLVALSGDEELVLDAVDSAVLLGFLVETGAEQLRFAHALVRDTVHDEVSGPRRSRWHAKVAETLERIRPEDVEAIAHHFLLAGSTATAAGAAHYAALAARRAERRFAPHEAARLWEAALAAHDRSGADEPRTRLDLVMGRVRALAITGDLTAARTHRAEAITAAESLGDAASTARVIGAFDVPGIWTTNDDPAMSAQVVAVTERTLAAVPEHRTAERARLLATLAMELRGTGSGRGREAAAEAVSLARALPDPELLAFALNGQFMHTCDRPGRAPDRARIGRELVDLATRSELVTFAVLGHLVLVQAHSALAEFDVADEHAAAADELGERHELPLVAVFTRWYEAVREAATGCTAEAEAAYRTAAARLTGTGMHGVERGTLPLALLCLRIQDDQPTTVDLADDWGPFLPWVRPLALLDAGDRGAAAAAAQEIPPSPPDLLHETRLCLTAAAAVRLADRPLLERTYAALKPAESELAGAGSGLLTAGPVAQHLEALATTLGKTGAARRHRDRAAQIRQKARSTASRGKA</sequence>
<keyword evidence="2" id="KW-0805">Transcription regulation</keyword>
<evidence type="ECO:0000313" key="8">
    <source>
        <dbReference type="EMBL" id="KAA5830708.1"/>
    </source>
</evidence>
<name>A0A5M7BRD5_SACHI</name>
<dbReference type="InterPro" id="IPR001867">
    <property type="entry name" value="OmpR/PhoB-type_DNA-bd"/>
</dbReference>
<evidence type="ECO:0000256" key="1">
    <source>
        <dbReference type="ARBA" id="ARBA00005820"/>
    </source>
</evidence>
<dbReference type="Gene3D" id="1.25.40.10">
    <property type="entry name" value="Tetratricopeptide repeat domain"/>
    <property type="match status" value="1"/>
</dbReference>
<dbReference type="SUPFAM" id="SSF52540">
    <property type="entry name" value="P-loop containing nucleoside triphosphate hydrolases"/>
    <property type="match status" value="1"/>
</dbReference>
<keyword evidence="4" id="KW-0804">Transcription</keyword>
<dbReference type="SUPFAM" id="SSF46894">
    <property type="entry name" value="C-terminal effector domain of the bipartite response regulators"/>
    <property type="match status" value="1"/>
</dbReference>
<protein>
    <submittedName>
        <fullName evidence="8">AAA family ATPase</fullName>
    </submittedName>
</protein>
<evidence type="ECO:0000256" key="6">
    <source>
        <dbReference type="SAM" id="MobiDB-lite"/>
    </source>
</evidence>
<dbReference type="PROSITE" id="PS51755">
    <property type="entry name" value="OMPR_PHOB"/>
    <property type="match status" value="1"/>
</dbReference>
<dbReference type="SMART" id="SM00862">
    <property type="entry name" value="Trans_reg_C"/>
    <property type="match status" value="1"/>
</dbReference>
<evidence type="ECO:0000256" key="4">
    <source>
        <dbReference type="ARBA" id="ARBA00023163"/>
    </source>
</evidence>
<dbReference type="PANTHER" id="PTHR35807">
    <property type="entry name" value="TRANSCRIPTIONAL REGULATOR REDD-RELATED"/>
    <property type="match status" value="1"/>
</dbReference>
<dbReference type="SUPFAM" id="SSF48452">
    <property type="entry name" value="TPR-like"/>
    <property type="match status" value="1"/>
</dbReference>
<accession>A0A5M7BRD5</accession>
<dbReference type="Pfam" id="PF03704">
    <property type="entry name" value="BTAD"/>
    <property type="match status" value="1"/>
</dbReference>
<evidence type="ECO:0000256" key="2">
    <source>
        <dbReference type="ARBA" id="ARBA00023015"/>
    </source>
</evidence>
<dbReference type="Proteomes" id="UP000323946">
    <property type="component" value="Unassembled WGS sequence"/>
</dbReference>
<dbReference type="InterPro" id="IPR016032">
    <property type="entry name" value="Sig_transdc_resp-reg_C-effctor"/>
</dbReference>
<feature type="domain" description="OmpR/PhoB-type" evidence="7">
    <location>
        <begin position="1"/>
        <end position="96"/>
    </location>
</feature>
<feature type="region of interest" description="Disordered" evidence="6">
    <location>
        <begin position="1047"/>
        <end position="1074"/>
    </location>
</feature>
<dbReference type="AlphaFoldDB" id="A0A5M7BRD5"/>
<dbReference type="InterPro" id="IPR051677">
    <property type="entry name" value="AfsR-DnrI-RedD_regulator"/>
</dbReference>
<dbReference type="InterPro" id="IPR011990">
    <property type="entry name" value="TPR-like_helical_dom_sf"/>
</dbReference>
<feature type="DNA-binding region" description="OmpR/PhoB-type" evidence="5">
    <location>
        <begin position="1"/>
        <end position="96"/>
    </location>
</feature>
<reference evidence="8 9" key="1">
    <citation type="submission" date="2019-09" db="EMBL/GenBank/DDBJ databases">
        <title>Draft genome sequence of the thermophilic Saccharopolyspora hirsuta VKM Ac-666T.</title>
        <authorList>
            <person name="Lobastova T.G."/>
            <person name="Fokina V."/>
            <person name="Bragin E.Y."/>
            <person name="Shtratnikova V.Y."/>
            <person name="Starodumova I.P."/>
            <person name="Tarlachkov S.V."/>
            <person name="Donova M.V."/>
        </authorList>
    </citation>
    <scope>NUCLEOTIDE SEQUENCE [LARGE SCALE GENOMIC DNA]</scope>
    <source>
        <strain evidence="8 9">VKM Ac-666</strain>
    </source>
</reference>
<evidence type="ECO:0000259" key="7">
    <source>
        <dbReference type="PROSITE" id="PS51755"/>
    </source>
</evidence>
<comment type="similarity">
    <text evidence="1">Belongs to the AfsR/DnrI/RedD regulatory family.</text>
</comment>
<dbReference type="Gene3D" id="1.10.10.10">
    <property type="entry name" value="Winged helix-like DNA-binding domain superfamily/Winged helix DNA-binding domain"/>
    <property type="match status" value="1"/>
</dbReference>
<dbReference type="SMART" id="SM01043">
    <property type="entry name" value="BTAD"/>
    <property type="match status" value="1"/>
</dbReference>
<dbReference type="OrthoDB" id="134712at2"/>
<dbReference type="GO" id="GO:0003677">
    <property type="term" value="F:DNA binding"/>
    <property type="evidence" value="ECO:0007669"/>
    <property type="project" value="UniProtKB-UniRule"/>
</dbReference>
<organism evidence="8 9">
    <name type="scientific">Saccharopolyspora hirsuta</name>
    <dbReference type="NCBI Taxonomy" id="1837"/>
    <lineage>
        <taxon>Bacteria</taxon>
        <taxon>Bacillati</taxon>
        <taxon>Actinomycetota</taxon>
        <taxon>Actinomycetes</taxon>
        <taxon>Pseudonocardiales</taxon>
        <taxon>Pseudonocardiaceae</taxon>
        <taxon>Saccharopolyspora</taxon>
    </lineage>
</organism>
<dbReference type="InterPro" id="IPR005158">
    <property type="entry name" value="BTAD"/>
</dbReference>
<dbReference type="PANTHER" id="PTHR35807:SF1">
    <property type="entry name" value="TRANSCRIPTIONAL REGULATOR REDD"/>
    <property type="match status" value="1"/>
</dbReference>
<dbReference type="InterPro" id="IPR036388">
    <property type="entry name" value="WH-like_DNA-bd_sf"/>
</dbReference>
<dbReference type="InterPro" id="IPR027417">
    <property type="entry name" value="P-loop_NTPase"/>
</dbReference>